<dbReference type="SUPFAM" id="SSF55083">
    <property type="entry name" value="6-hydroxymethyl-7,8-dihydropterin pyrophosphokinase, HPPK"/>
    <property type="match status" value="1"/>
</dbReference>
<evidence type="ECO:0000256" key="1">
    <source>
        <dbReference type="ARBA" id="ARBA00005051"/>
    </source>
</evidence>
<feature type="domain" description="7,8-dihydro-6-hydroxymethylpterin-pyrophosphokinase" evidence="13">
    <location>
        <begin position="19"/>
        <end position="143"/>
    </location>
</feature>
<evidence type="ECO:0000256" key="8">
    <source>
        <dbReference type="ARBA" id="ARBA00022840"/>
    </source>
</evidence>
<dbReference type="InterPro" id="IPR000550">
    <property type="entry name" value="Hppk"/>
</dbReference>
<evidence type="ECO:0000313" key="14">
    <source>
        <dbReference type="EMBL" id="MFD1042343.1"/>
    </source>
</evidence>
<reference evidence="15" key="1">
    <citation type="journal article" date="2019" name="Int. J. Syst. Evol. Microbiol.">
        <title>The Global Catalogue of Microorganisms (GCM) 10K type strain sequencing project: providing services to taxonomists for standard genome sequencing and annotation.</title>
        <authorList>
            <consortium name="The Broad Institute Genomics Platform"/>
            <consortium name="The Broad Institute Genome Sequencing Center for Infectious Disease"/>
            <person name="Wu L."/>
            <person name="Ma J."/>
        </authorList>
    </citation>
    <scope>NUCLEOTIDE SEQUENCE [LARGE SCALE GENOMIC DNA]</scope>
    <source>
        <strain evidence="15">CCUG 55854</strain>
    </source>
</reference>
<comment type="pathway">
    <text evidence="1">Cofactor biosynthesis; tetrahydrofolate biosynthesis; 2-amino-4-hydroxy-6-hydroxymethyl-7,8-dihydropteridine diphosphate from 7,8-dihydroneopterin triphosphate: step 4/4.</text>
</comment>
<proteinExistence type="inferred from homology"/>
<evidence type="ECO:0000256" key="12">
    <source>
        <dbReference type="ARBA" id="ARBA00033413"/>
    </source>
</evidence>
<keyword evidence="15" id="KW-1185">Reference proteome</keyword>
<dbReference type="PANTHER" id="PTHR43071">
    <property type="entry name" value="2-AMINO-4-HYDROXY-6-HYDROXYMETHYLDIHYDROPTERIDINE PYROPHOSPHOKINASE"/>
    <property type="match status" value="1"/>
</dbReference>
<gene>
    <name evidence="14" type="primary">folK</name>
    <name evidence="14" type="ORF">ACFQ2N_08275</name>
</gene>
<comment type="similarity">
    <text evidence="2">Belongs to the HPPK family.</text>
</comment>
<keyword evidence="7" id="KW-0418">Kinase</keyword>
<dbReference type="RefSeq" id="WP_162376874.1">
    <property type="nucleotide sequence ID" value="NZ_JBHTKN010000004.1"/>
</dbReference>
<evidence type="ECO:0000256" key="4">
    <source>
        <dbReference type="ARBA" id="ARBA00016218"/>
    </source>
</evidence>
<dbReference type="Pfam" id="PF01288">
    <property type="entry name" value="HPPK"/>
    <property type="match status" value="1"/>
</dbReference>
<dbReference type="GO" id="GO:0003848">
    <property type="term" value="F:2-amino-4-hydroxy-6-hydroxymethyldihydropteridine diphosphokinase activity"/>
    <property type="evidence" value="ECO:0007669"/>
    <property type="project" value="UniProtKB-EC"/>
</dbReference>
<organism evidence="14 15">
    <name type="scientific">Pseudoxanthomonas kaohsiungensis</name>
    <dbReference type="NCBI Taxonomy" id="283923"/>
    <lineage>
        <taxon>Bacteria</taxon>
        <taxon>Pseudomonadati</taxon>
        <taxon>Pseudomonadota</taxon>
        <taxon>Gammaproteobacteria</taxon>
        <taxon>Lysobacterales</taxon>
        <taxon>Lysobacteraceae</taxon>
        <taxon>Pseudoxanthomonas</taxon>
    </lineage>
</organism>
<accession>A0ABW3LWV1</accession>
<evidence type="ECO:0000259" key="13">
    <source>
        <dbReference type="Pfam" id="PF01288"/>
    </source>
</evidence>
<evidence type="ECO:0000256" key="2">
    <source>
        <dbReference type="ARBA" id="ARBA00005810"/>
    </source>
</evidence>
<name>A0ABW3LWV1_9GAMM</name>
<keyword evidence="8" id="KW-0067">ATP-binding</keyword>
<comment type="caution">
    <text evidence="14">The sequence shown here is derived from an EMBL/GenBank/DDBJ whole genome shotgun (WGS) entry which is preliminary data.</text>
</comment>
<keyword evidence="9" id="KW-0289">Folate biosynthesis</keyword>
<keyword evidence="6" id="KW-0547">Nucleotide-binding</keyword>
<sequence length="173" mass="19136">MHPSSENPASRAGAVTVLLSLGSNIEPQRHLRLALDELRQAFGEVVVSPAYRTAAVGFDGAPFVNAAALIRSTQPLQALEDWLHALEDRHGRDRSGPRLSDRTLDVDVVFHGDLVVREGERVRVPRPELRHAFVLKPLADIAPDFVDPLGGRTLAELWRDHPQHDEAFEVVPL</sequence>
<evidence type="ECO:0000256" key="7">
    <source>
        <dbReference type="ARBA" id="ARBA00022777"/>
    </source>
</evidence>
<dbReference type="EMBL" id="JBHTKN010000004">
    <property type="protein sequence ID" value="MFD1042343.1"/>
    <property type="molecule type" value="Genomic_DNA"/>
</dbReference>
<protein>
    <recommendedName>
        <fullName evidence="4">2-amino-4-hydroxy-6-hydroxymethyldihydropteridine pyrophosphokinase</fullName>
        <ecNumber evidence="3">2.7.6.3</ecNumber>
    </recommendedName>
    <alternativeName>
        <fullName evidence="11">6-hydroxymethyl-7,8-dihydropterin pyrophosphokinase</fullName>
    </alternativeName>
    <alternativeName>
        <fullName evidence="12">7,8-dihydro-6-hydroxymethylpterin-pyrophosphokinase</fullName>
    </alternativeName>
</protein>
<evidence type="ECO:0000256" key="9">
    <source>
        <dbReference type="ARBA" id="ARBA00022909"/>
    </source>
</evidence>
<evidence type="ECO:0000313" key="15">
    <source>
        <dbReference type="Proteomes" id="UP001597033"/>
    </source>
</evidence>
<keyword evidence="5 14" id="KW-0808">Transferase</keyword>
<comment type="function">
    <text evidence="10">Catalyzes the transfer of pyrophosphate from adenosine triphosphate (ATP) to 6-hydroxymethyl-7,8-dihydropterin, an enzymatic step in folate biosynthesis pathway.</text>
</comment>
<evidence type="ECO:0000256" key="11">
    <source>
        <dbReference type="ARBA" id="ARBA00029766"/>
    </source>
</evidence>
<dbReference type="Gene3D" id="3.30.70.560">
    <property type="entry name" value="7,8-Dihydro-6-hydroxymethylpterin-pyrophosphokinase HPPK"/>
    <property type="match status" value="1"/>
</dbReference>
<evidence type="ECO:0000256" key="5">
    <source>
        <dbReference type="ARBA" id="ARBA00022679"/>
    </source>
</evidence>
<evidence type="ECO:0000256" key="3">
    <source>
        <dbReference type="ARBA" id="ARBA00013253"/>
    </source>
</evidence>
<dbReference type="Proteomes" id="UP001597033">
    <property type="component" value="Unassembled WGS sequence"/>
</dbReference>
<dbReference type="PANTHER" id="PTHR43071:SF1">
    <property type="entry name" value="2-AMINO-4-HYDROXY-6-HYDROXYMETHYLDIHYDROPTERIDINE PYROPHOSPHOKINASE"/>
    <property type="match status" value="1"/>
</dbReference>
<dbReference type="InterPro" id="IPR035907">
    <property type="entry name" value="Hppk_sf"/>
</dbReference>
<evidence type="ECO:0000256" key="10">
    <source>
        <dbReference type="ARBA" id="ARBA00029409"/>
    </source>
</evidence>
<evidence type="ECO:0000256" key="6">
    <source>
        <dbReference type="ARBA" id="ARBA00022741"/>
    </source>
</evidence>
<dbReference type="NCBIfam" id="TIGR01498">
    <property type="entry name" value="folK"/>
    <property type="match status" value="1"/>
</dbReference>
<dbReference type="EC" id="2.7.6.3" evidence="3"/>